<protein>
    <submittedName>
        <fullName evidence="2">Uncharacterized protein</fullName>
    </submittedName>
</protein>
<dbReference type="EMBL" id="CP026520">
    <property type="protein sequence ID" value="QAV19822.1"/>
    <property type="molecule type" value="Genomic_DNA"/>
</dbReference>
<sequence length="276" mass="31006">MQSAVLFFYVVECHMPCKIELADQFGRKAVDFLAMYRLKVIAGSLAEPVRGLVGTVRRDFAVHGQMIAAQLQAADVPLRDPGPVRGRRKALRQPGGSQQRLRSEAAVHRFEREGGRIAEFFQLSGGCEQLRLRSPGGHSFRQSGECPFVVQRVQDLEIVAEHAAATGQLFPPMRDIKDFLARRQEQIDSGRPDNGRQRRNEFPAPLSRRRNMEKFFYRPRAAAHRKFDAVRGKYVPSGIPEPPRQIQRRVGAAACEEHIHVRPIHPSLAVKSGSTA</sequence>
<evidence type="ECO:0000256" key="1">
    <source>
        <dbReference type="SAM" id="MobiDB-lite"/>
    </source>
</evidence>
<accession>A0A410X052</accession>
<gene>
    <name evidence="2" type="ORF">PC41400_20035</name>
</gene>
<dbReference type="Proteomes" id="UP000288943">
    <property type="component" value="Chromosome"/>
</dbReference>
<dbReference type="KEGG" id="pchi:PC41400_20035"/>
<organism evidence="2 3">
    <name type="scientific">Paenibacillus chitinolyticus</name>
    <dbReference type="NCBI Taxonomy" id="79263"/>
    <lineage>
        <taxon>Bacteria</taxon>
        <taxon>Bacillati</taxon>
        <taxon>Bacillota</taxon>
        <taxon>Bacilli</taxon>
        <taxon>Bacillales</taxon>
        <taxon>Paenibacillaceae</taxon>
        <taxon>Paenibacillus</taxon>
    </lineage>
</organism>
<name>A0A410X052_9BACL</name>
<dbReference type="AlphaFoldDB" id="A0A410X052"/>
<evidence type="ECO:0000313" key="3">
    <source>
        <dbReference type="Proteomes" id="UP000288943"/>
    </source>
</evidence>
<feature type="region of interest" description="Disordered" evidence="1">
    <location>
        <begin position="80"/>
        <end position="103"/>
    </location>
</feature>
<proteinExistence type="predicted"/>
<reference evidence="2 3" key="1">
    <citation type="submission" date="2018-01" db="EMBL/GenBank/DDBJ databases">
        <title>The whole genome sequencing and assembly of Paenibacillus chitinolyticus KCCM 41400 strain.</title>
        <authorList>
            <person name="Kim J.-Y."/>
            <person name="Park M.-K."/>
            <person name="Lee Y.-J."/>
            <person name="Yi H."/>
            <person name="Bahn Y.-S."/>
            <person name="Kim J.F."/>
            <person name="Lee D.-W."/>
        </authorList>
    </citation>
    <scope>NUCLEOTIDE SEQUENCE [LARGE SCALE GENOMIC DNA]</scope>
    <source>
        <strain evidence="2 3">KCCM 41400</strain>
    </source>
</reference>
<evidence type="ECO:0000313" key="2">
    <source>
        <dbReference type="EMBL" id="QAV19822.1"/>
    </source>
</evidence>